<feature type="region of interest" description="Disordered" evidence="1">
    <location>
        <begin position="41"/>
        <end position="63"/>
    </location>
</feature>
<name>A0A7X0PAQ9_9BURK</name>
<dbReference type="RefSeq" id="WP_184855879.1">
    <property type="nucleotide sequence ID" value="NZ_JACHLK010000002.1"/>
</dbReference>
<dbReference type="SUPFAM" id="SSF52833">
    <property type="entry name" value="Thioredoxin-like"/>
    <property type="match status" value="1"/>
</dbReference>
<dbReference type="Proteomes" id="UP000575083">
    <property type="component" value="Unassembled WGS sequence"/>
</dbReference>
<feature type="signal peptide" evidence="2">
    <location>
        <begin position="1"/>
        <end position="25"/>
    </location>
</feature>
<dbReference type="Gene3D" id="3.40.30.10">
    <property type="entry name" value="Glutaredoxin"/>
    <property type="match status" value="1"/>
</dbReference>
<feature type="compositionally biased region" description="Low complexity" evidence="1">
    <location>
        <begin position="178"/>
        <end position="210"/>
    </location>
</feature>
<dbReference type="InterPro" id="IPR036249">
    <property type="entry name" value="Thioredoxin-like_sf"/>
</dbReference>
<protein>
    <submittedName>
        <fullName evidence="5">Glutaredoxin</fullName>
    </submittedName>
</protein>
<proteinExistence type="predicted"/>
<dbReference type="Pfam" id="PF13511">
    <property type="entry name" value="DUF4124"/>
    <property type="match status" value="1"/>
</dbReference>
<gene>
    <name evidence="5" type="ORF">HNP48_001104</name>
</gene>
<sequence length="224" mass="22869">MRKNLLSLPMLAPVLVLLACAGAQAQTVYRIVGPDGKVTFSDRAPDNASKATATTTNPATGAAGSAAGLPQALSRVAQRFPVTLYTGSDCAPCVSARSLLMSRGVPFTERTVNTNEDLEALRKLSGDTSLPYGTIGAQRMVGFQDTEWTQYLDVAGYPKTSQLTAGYQRPPATPLAAAAPAAPAAPAAAAPASDAAAATAASPRTRPAPSTEGPSPTNPAGIRF</sequence>
<feature type="compositionally biased region" description="Low complexity" evidence="1">
    <location>
        <begin position="47"/>
        <end position="63"/>
    </location>
</feature>
<evidence type="ECO:0000313" key="5">
    <source>
        <dbReference type="EMBL" id="MBB6558440.1"/>
    </source>
</evidence>
<evidence type="ECO:0000313" key="6">
    <source>
        <dbReference type="Proteomes" id="UP000575083"/>
    </source>
</evidence>
<dbReference type="PROSITE" id="PS51257">
    <property type="entry name" value="PROKAR_LIPOPROTEIN"/>
    <property type="match status" value="1"/>
</dbReference>
<dbReference type="InterPro" id="IPR025392">
    <property type="entry name" value="DUF4124"/>
</dbReference>
<evidence type="ECO:0000256" key="2">
    <source>
        <dbReference type="SAM" id="SignalP"/>
    </source>
</evidence>
<organism evidence="5 6">
    <name type="scientific">Acidovorax soli</name>
    <dbReference type="NCBI Taxonomy" id="592050"/>
    <lineage>
        <taxon>Bacteria</taxon>
        <taxon>Pseudomonadati</taxon>
        <taxon>Pseudomonadota</taxon>
        <taxon>Betaproteobacteria</taxon>
        <taxon>Burkholderiales</taxon>
        <taxon>Comamonadaceae</taxon>
        <taxon>Acidovorax</taxon>
    </lineage>
</organism>
<dbReference type="EMBL" id="JACHLK010000002">
    <property type="protein sequence ID" value="MBB6558440.1"/>
    <property type="molecule type" value="Genomic_DNA"/>
</dbReference>
<dbReference type="AlphaFoldDB" id="A0A7X0PAQ9"/>
<accession>A0A7X0PAQ9</accession>
<reference evidence="5 6" key="1">
    <citation type="submission" date="2020-08" db="EMBL/GenBank/DDBJ databases">
        <title>Functional genomics of gut bacteria from endangered species of beetles.</title>
        <authorList>
            <person name="Carlos-Shanley C."/>
        </authorList>
    </citation>
    <scope>NUCLEOTIDE SEQUENCE [LARGE SCALE GENOMIC DNA]</scope>
    <source>
        <strain evidence="5 6">S00198</strain>
    </source>
</reference>
<dbReference type="Pfam" id="PF00462">
    <property type="entry name" value="Glutaredoxin"/>
    <property type="match status" value="1"/>
</dbReference>
<dbReference type="CDD" id="cd02976">
    <property type="entry name" value="NrdH"/>
    <property type="match status" value="1"/>
</dbReference>
<keyword evidence="6" id="KW-1185">Reference proteome</keyword>
<dbReference type="PROSITE" id="PS51354">
    <property type="entry name" value="GLUTAREDOXIN_2"/>
    <property type="match status" value="1"/>
</dbReference>
<feature type="chain" id="PRO_5030936725" evidence="2">
    <location>
        <begin position="26"/>
        <end position="224"/>
    </location>
</feature>
<feature type="domain" description="Glutaredoxin" evidence="3">
    <location>
        <begin position="82"/>
        <end position="131"/>
    </location>
</feature>
<feature type="region of interest" description="Disordered" evidence="1">
    <location>
        <begin position="178"/>
        <end position="224"/>
    </location>
</feature>
<evidence type="ECO:0000259" key="3">
    <source>
        <dbReference type="Pfam" id="PF00462"/>
    </source>
</evidence>
<evidence type="ECO:0000259" key="4">
    <source>
        <dbReference type="Pfam" id="PF13511"/>
    </source>
</evidence>
<evidence type="ECO:0000256" key="1">
    <source>
        <dbReference type="SAM" id="MobiDB-lite"/>
    </source>
</evidence>
<keyword evidence="2" id="KW-0732">Signal</keyword>
<dbReference type="InterPro" id="IPR002109">
    <property type="entry name" value="Glutaredoxin"/>
</dbReference>
<feature type="domain" description="DUF4124" evidence="4">
    <location>
        <begin position="16"/>
        <end position="63"/>
    </location>
</feature>
<comment type="caution">
    <text evidence="5">The sequence shown here is derived from an EMBL/GenBank/DDBJ whole genome shotgun (WGS) entry which is preliminary data.</text>
</comment>